<evidence type="ECO:0000313" key="1">
    <source>
        <dbReference type="EMBL" id="GAI97250.1"/>
    </source>
</evidence>
<dbReference type="AlphaFoldDB" id="X1VI61"/>
<dbReference type="EMBL" id="BARW01022245">
    <property type="protein sequence ID" value="GAI97250.1"/>
    <property type="molecule type" value="Genomic_DNA"/>
</dbReference>
<sequence length="113" mass="13494">MAFTVWEILEKKSGADNPVQSALEELIRYHDIDYERLWNTFNRTDMKILIGMSFSDKSPLSEDFSRQFDPGATSTVYSSIKKLMQKGYVVRTEKGYEIDDPFFRRWIRERRLR</sequence>
<gene>
    <name evidence="1" type="ORF">S12H4_37190</name>
    <name evidence="2" type="ORF">S12H4_54923</name>
</gene>
<reference evidence="2" key="1">
    <citation type="journal article" date="2014" name="Front. Microbiol.">
        <title>High frequency of phylogenetically diverse reductive dehalogenase-homologous genes in deep subseafloor sedimentary metagenomes.</title>
        <authorList>
            <person name="Kawai M."/>
            <person name="Futagami T."/>
            <person name="Toyoda A."/>
            <person name="Takaki Y."/>
            <person name="Nishi S."/>
            <person name="Hori S."/>
            <person name="Arai W."/>
            <person name="Tsubouchi T."/>
            <person name="Morono Y."/>
            <person name="Uchiyama I."/>
            <person name="Ito T."/>
            <person name="Fujiyama A."/>
            <person name="Inagaki F."/>
            <person name="Takami H."/>
        </authorList>
    </citation>
    <scope>NUCLEOTIDE SEQUENCE</scope>
    <source>
        <strain evidence="2">Expedition CK06-06</strain>
    </source>
</reference>
<proteinExistence type="predicted"/>
<accession>X1VI61</accession>
<comment type="caution">
    <text evidence="2">The sequence shown here is derived from an EMBL/GenBank/DDBJ whole genome shotgun (WGS) entry which is preliminary data.</text>
</comment>
<dbReference type="EMBL" id="BARW01035165">
    <property type="protein sequence ID" value="GAJ18282.1"/>
    <property type="molecule type" value="Genomic_DNA"/>
</dbReference>
<evidence type="ECO:0000313" key="2">
    <source>
        <dbReference type="EMBL" id="GAJ18282.1"/>
    </source>
</evidence>
<protein>
    <submittedName>
        <fullName evidence="2">Uncharacterized protein</fullName>
    </submittedName>
</protein>
<name>X1VI61_9ZZZZ</name>
<organism evidence="2">
    <name type="scientific">marine sediment metagenome</name>
    <dbReference type="NCBI Taxonomy" id="412755"/>
    <lineage>
        <taxon>unclassified sequences</taxon>
        <taxon>metagenomes</taxon>
        <taxon>ecological metagenomes</taxon>
    </lineage>
</organism>